<evidence type="ECO:0000313" key="1">
    <source>
        <dbReference type="Proteomes" id="UP000887566"/>
    </source>
</evidence>
<accession>A0A914XMX4</accession>
<organism evidence="1 2">
    <name type="scientific">Plectus sambesii</name>
    <dbReference type="NCBI Taxonomy" id="2011161"/>
    <lineage>
        <taxon>Eukaryota</taxon>
        <taxon>Metazoa</taxon>
        <taxon>Ecdysozoa</taxon>
        <taxon>Nematoda</taxon>
        <taxon>Chromadorea</taxon>
        <taxon>Plectida</taxon>
        <taxon>Plectina</taxon>
        <taxon>Plectoidea</taxon>
        <taxon>Plectidae</taxon>
        <taxon>Plectus</taxon>
    </lineage>
</organism>
<reference evidence="2" key="1">
    <citation type="submission" date="2022-11" db="UniProtKB">
        <authorList>
            <consortium name="WormBaseParasite"/>
        </authorList>
    </citation>
    <scope>IDENTIFICATION</scope>
</reference>
<sequence>MQARGYPSSVWLDDFSIFASRADYGYYYDYSTSDNIFITYELRFCYNSCSMLSTLSFGWTETMMDGMIVTDNPYYFPPGSDATNYYFKVENFDYMGYLHPPNYYSGDSNYNRRVLTFFDNVLSLDVYSRALTFDDHFAKIFESNTAGSCGLVTQDVADTTDDFVYPLQGGISATNGNPDDFFINNCRDLTT</sequence>
<keyword evidence="1" id="KW-1185">Reference proteome</keyword>
<dbReference type="WBParaSite" id="PSAMB.scaffold9645size4762.g32611.t1">
    <property type="protein sequence ID" value="PSAMB.scaffold9645size4762.g32611.t1"/>
    <property type="gene ID" value="PSAMB.scaffold9645size4762.g32611"/>
</dbReference>
<dbReference type="AlphaFoldDB" id="A0A914XMX4"/>
<proteinExistence type="predicted"/>
<protein>
    <submittedName>
        <fullName evidence="2">Uncharacterized protein</fullName>
    </submittedName>
</protein>
<name>A0A914XMX4_9BILA</name>
<evidence type="ECO:0000313" key="2">
    <source>
        <dbReference type="WBParaSite" id="PSAMB.scaffold9645size4762.g32611.t1"/>
    </source>
</evidence>
<dbReference type="Proteomes" id="UP000887566">
    <property type="component" value="Unplaced"/>
</dbReference>